<proteinExistence type="predicted"/>
<dbReference type="Proteomes" id="UP000030694">
    <property type="component" value="Unassembled WGS sequence"/>
</dbReference>
<gene>
    <name evidence="2" type="ORF">PFMC_02797</name>
</gene>
<evidence type="ECO:0000256" key="1">
    <source>
        <dbReference type="SAM" id="Coils"/>
    </source>
</evidence>
<evidence type="ECO:0000313" key="3">
    <source>
        <dbReference type="Proteomes" id="UP000030694"/>
    </source>
</evidence>
<dbReference type="EMBL" id="KI927515">
    <property type="protein sequence ID" value="ETW61377.1"/>
    <property type="molecule type" value="Genomic_DNA"/>
</dbReference>
<keyword evidence="1" id="KW-0175">Coiled coil</keyword>
<evidence type="ECO:0000313" key="2">
    <source>
        <dbReference type="EMBL" id="ETW61377.1"/>
    </source>
</evidence>
<dbReference type="OrthoDB" id="346017at2759"/>
<sequence length="539" mass="64257">MDENMGENIDKNIDKNIDTNMDENIYSNKHLRKNIYLLSSNVKSSHIKKDNKNIMKYTNNVNINDNDIYLNTNQKNVKYNYLNVIQLNEKKYKRENSFSSSSTIFSFIKLKTDNVIEQRNTSNVLRNYFSDTELLSYNNNHKSKYNLLKMLKRDELKKYEQEKFKVQNKGRQNQVEKKELMEELEDGCIDNNTTGLLLEKIIEHLNINLKHILNNYKKEINKLCKLNDTLSGKLENALENNDEQAQEIRDLNKKIHIIKEQKTEMNKIIEDYEFQTVNRKVYILLKKKKKKKNEKEMKKFRSDTIMDNFERMKKKLFESNERCYILSKTNLQLFKGIRNRKKKIYTMNREMSNLKHILLKGKEGMSRCTLLDLKENTAGLGTSNSNVSYNGLCKRCCKLKDENDTISEKSYNNKICNNIIDEKMLYENSSNFDLILNRKNNEYNLLKDRYDVLYKKYIKLLTTYSCKNEDFTFIKTKTQEEMIPKKDVFHSFYVKNTKNNIEKCHSKDNKLISYIKAKVVNKKDICKKKFKHYTGKIQN</sequence>
<reference evidence="2 3" key="1">
    <citation type="submission" date="2013-02" db="EMBL/GenBank/DDBJ databases">
        <title>The Genome Annotation of Plasmodium falciparum CAMP/Malaysia.</title>
        <authorList>
            <consortium name="The Broad Institute Genome Sequencing Platform"/>
            <consortium name="The Broad Institute Genome Sequencing Center for Infectious Disease"/>
            <person name="Neafsey D."/>
            <person name="Hoffman S."/>
            <person name="Volkman S."/>
            <person name="Rosenthal P."/>
            <person name="Walker B."/>
            <person name="Young S.K."/>
            <person name="Zeng Q."/>
            <person name="Gargeya S."/>
            <person name="Fitzgerald M."/>
            <person name="Haas B."/>
            <person name="Abouelleil A."/>
            <person name="Allen A.W."/>
            <person name="Alvarado L."/>
            <person name="Arachchi H.M."/>
            <person name="Berlin A.M."/>
            <person name="Chapman S.B."/>
            <person name="Gainer-Dewar J."/>
            <person name="Goldberg J."/>
            <person name="Griggs A."/>
            <person name="Gujja S."/>
            <person name="Hansen M."/>
            <person name="Howarth C."/>
            <person name="Imamovic A."/>
            <person name="Ireland A."/>
            <person name="Larimer J."/>
            <person name="McCowan C."/>
            <person name="Murphy C."/>
            <person name="Pearson M."/>
            <person name="Poon T.W."/>
            <person name="Priest M."/>
            <person name="Roberts A."/>
            <person name="Saif S."/>
            <person name="Shea T."/>
            <person name="Sisk P."/>
            <person name="Sykes S."/>
            <person name="Wortman J."/>
            <person name="Nusbaum C."/>
            <person name="Birren B."/>
        </authorList>
    </citation>
    <scope>NUCLEOTIDE SEQUENCE [LARGE SCALE GENOMIC DNA]</scope>
    <source>
        <strain evidence="2 3">CAMP/Malaysia</strain>
    </source>
</reference>
<reference evidence="2 3" key="2">
    <citation type="submission" date="2013-02" db="EMBL/GenBank/DDBJ databases">
        <title>The Genome Sequence of Plasmodium falciparum CAMP/Malaysia.</title>
        <authorList>
            <consortium name="The Broad Institute Genome Sequencing Platform"/>
            <consortium name="The Broad Institute Genome Sequencing Center for Infectious Disease"/>
            <person name="Neafsey D."/>
            <person name="Cheeseman I."/>
            <person name="Volkman S."/>
            <person name="Adams J."/>
            <person name="Walker B."/>
            <person name="Young S.K."/>
            <person name="Zeng Q."/>
            <person name="Gargeya S."/>
            <person name="Fitzgerald M."/>
            <person name="Haas B."/>
            <person name="Abouelleil A."/>
            <person name="Alvarado L."/>
            <person name="Arachchi H.M."/>
            <person name="Berlin A.M."/>
            <person name="Chapman S.B."/>
            <person name="Dewar J."/>
            <person name="Goldberg J."/>
            <person name="Griggs A."/>
            <person name="Gujja S."/>
            <person name="Hansen M."/>
            <person name="Howarth C."/>
            <person name="Imamovic A."/>
            <person name="Larimer J."/>
            <person name="McCowan C."/>
            <person name="Murphy C."/>
            <person name="Neiman D."/>
            <person name="Pearson M."/>
            <person name="Priest M."/>
            <person name="Roberts A."/>
            <person name="Saif S."/>
            <person name="Shea T."/>
            <person name="Sisk P."/>
            <person name="Sykes S."/>
            <person name="Wortman J."/>
            <person name="Nusbaum C."/>
            <person name="Birren B."/>
        </authorList>
    </citation>
    <scope>NUCLEOTIDE SEQUENCE [LARGE SCALE GENOMIC DNA]</scope>
    <source>
        <strain evidence="2 3">CAMP/Malaysia</strain>
    </source>
</reference>
<feature type="coiled-coil region" evidence="1">
    <location>
        <begin position="213"/>
        <end position="261"/>
    </location>
</feature>
<dbReference type="AlphaFoldDB" id="A0A024X766"/>
<name>A0A024X766_PLAFC</name>
<organism evidence="2 3">
    <name type="scientific">Plasmodium falciparum (isolate Camp / Malaysia)</name>
    <dbReference type="NCBI Taxonomy" id="5835"/>
    <lineage>
        <taxon>Eukaryota</taxon>
        <taxon>Sar</taxon>
        <taxon>Alveolata</taxon>
        <taxon>Apicomplexa</taxon>
        <taxon>Aconoidasida</taxon>
        <taxon>Haemosporida</taxon>
        <taxon>Plasmodiidae</taxon>
        <taxon>Plasmodium</taxon>
        <taxon>Plasmodium (Laverania)</taxon>
    </lineage>
</organism>
<protein>
    <submittedName>
        <fullName evidence="2">Uncharacterized protein</fullName>
    </submittedName>
</protein>
<accession>A0A024X766</accession>